<dbReference type="GO" id="GO:0043565">
    <property type="term" value="F:sequence-specific DNA binding"/>
    <property type="evidence" value="ECO:0007669"/>
    <property type="project" value="InterPro"/>
</dbReference>
<name>A0A7Y9I3F2_9ACTN</name>
<proteinExistence type="predicted"/>
<keyword evidence="1" id="KW-0805">Transcription regulation</keyword>
<dbReference type="RefSeq" id="WP_179748204.1">
    <property type="nucleotide sequence ID" value="NZ_JACCBU010000001.1"/>
</dbReference>
<dbReference type="InterPro" id="IPR003313">
    <property type="entry name" value="AraC-bd"/>
</dbReference>
<dbReference type="InterPro" id="IPR009057">
    <property type="entry name" value="Homeodomain-like_sf"/>
</dbReference>
<dbReference type="Pfam" id="PF12833">
    <property type="entry name" value="HTH_18"/>
    <property type="match status" value="1"/>
</dbReference>
<dbReference type="InterPro" id="IPR018060">
    <property type="entry name" value="HTH_AraC"/>
</dbReference>
<dbReference type="EMBL" id="JACCBU010000001">
    <property type="protein sequence ID" value="NYE69432.1"/>
    <property type="molecule type" value="Genomic_DNA"/>
</dbReference>
<dbReference type="InterPro" id="IPR018062">
    <property type="entry name" value="HTH_AraC-typ_CS"/>
</dbReference>
<organism evidence="6 7">
    <name type="scientific">Microlunatus parietis</name>
    <dbReference type="NCBI Taxonomy" id="682979"/>
    <lineage>
        <taxon>Bacteria</taxon>
        <taxon>Bacillati</taxon>
        <taxon>Actinomycetota</taxon>
        <taxon>Actinomycetes</taxon>
        <taxon>Propionibacteriales</taxon>
        <taxon>Propionibacteriaceae</taxon>
        <taxon>Microlunatus</taxon>
    </lineage>
</organism>
<feature type="domain" description="HTH araC/xylS-type" evidence="5">
    <location>
        <begin position="179"/>
        <end position="276"/>
    </location>
</feature>
<accession>A0A7Y9I3F2</accession>
<dbReference type="GO" id="GO:0003700">
    <property type="term" value="F:DNA-binding transcription factor activity"/>
    <property type="evidence" value="ECO:0007669"/>
    <property type="project" value="InterPro"/>
</dbReference>
<dbReference type="AlphaFoldDB" id="A0A7Y9I3F2"/>
<dbReference type="SUPFAM" id="SSF51215">
    <property type="entry name" value="Regulatory protein AraC"/>
    <property type="match status" value="1"/>
</dbReference>
<dbReference type="PROSITE" id="PS00041">
    <property type="entry name" value="HTH_ARAC_FAMILY_1"/>
    <property type="match status" value="1"/>
</dbReference>
<evidence type="ECO:0000256" key="4">
    <source>
        <dbReference type="ARBA" id="ARBA00023163"/>
    </source>
</evidence>
<gene>
    <name evidence="6" type="ORF">BKA15_000761</name>
</gene>
<keyword evidence="3" id="KW-0010">Activator</keyword>
<evidence type="ECO:0000313" key="6">
    <source>
        <dbReference type="EMBL" id="NYE69432.1"/>
    </source>
</evidence>
<dbReference type="InterPro" id="IPR014710">
    <property type="entry name" value="RmlC-like_jellyroll"/>
</dbReference>
<dbReference type="Gene3D" id="2.60.120.10">
    <property type="entry name" value="Jelly Rolls"/>
    <property type="match status" value="1"/>
</dbReference>
<dbReference type="Pfam" id="PF02311">
    <property type="entry name" value="AraC_binding"/>
    <property type="match status" value="1"/>
</dbReference>
<keyword evidence="7" id="KW-1185">Reference proteome</keyword>
<dbReference type="Proteomes" id="UP000569914">
    <property type="component" value="Unassembled WGS sequence"/>
</dbReference>
<sequence>MSGVDEVVRAQLDRLRLDLVVASRITRVPRSWARPSQPDPYSRLYLILSGEGLLRVGDTELSPGPGDLVYLPADRPVAYGTVSDDTYLKHWLHFSALIGDSDLGEVLELPYVVPSRDPKIAAGLFERVAAIDRDPPTLATPLRLRAALSELFGHYLESAPPGSVRLAGGPQPEGAGAFRRVVRFVDGALAESLTLDRLAAEAGLPPAEFARRFKIEFGLSPKQYVKRARIEHAQRELVDTDRPIEEIAADVGMDQSYFSRAFRQVSSITPSDYRRLYRP</sequence>
<comment type="caution">
    <text evidence="6">The sequence shown here is derived from an EMBL/GenBank/DDBJ whole genome shotgun (WGS) entry which is preliminary data.</text>
</comment>
<evidence type="ECO:0000313" key="7">
    <source>
        <dbReference type="Proteomes" id="UP000569914"/>
    </source>
</evidence>
<reference evidence="6 7" key="1">
    <citation type="submission" date="2020-07" db="EMBL/GenBank/DDBJ databases">
        <title>Sequencing the genomes of 1000 actinobacteria strains.</title>
        <authorList>
            <person name="Klenk H.-P."/>
        </authorList>
    </citation>
    <scope>NUCLEOTIDE SEQUENCE [LARGE SCALE GENOMIC DNA]</scope>
    <source>
        <strain evidence="6 7">DSM 22083</strain>
    </source>
</reference>
<dbReference type="SUPFAM" id="SSF46689">
    <property type="entry name" value="Homeodomain-like"/>
    <property type="match status" value="2"/>
</dbReference>
<dbReference type="SMART" id="SM00342">
    <property type="entry name" value="HTH_ARAC"/>
    <property type="match status" value="1"/>
</dbReference>
<dbReference type="PANTHER" id="PTHR46796">
    <property type="entry name" value="HTH-TYPE TRANSCRIPTIONAL ACTIVATOR RHAS-RELATED"/>
    <property type="match status" value="1"/>
</dbReference>
<dbReference type="InterPro" id="IPR050204">
    <property type="entry name" value="AraC_XylS_family_regulators"/>
</dbReference>
<evidence type="ECO:0000256" key="3">
    <source>
        <dbReference type="ARBA" id="ARBA00023159"/>
    </source>
</evidence>
<dbReference type="InterPro" id="IPR037923">
    <property type="entry name" value="HTH-like"/>
</dbReference>
<dbReference type="Gene3D" id="1.10.10.60">
    <property type="entry name" value="Homeodomain-like"/>
    <property type="match status" value="2"/>
</dbReference>
<keyword evidence="4" id="KW-0804">Transcription</keyword>
<evidence type="ECO:0000256" key="2">
    <source>
        <dbReference type="ARBA" id="ARBA00023125"/>
    </source>
</evidence>
<protein>
    <submittedName>
        <fullName evidence="6">AraC-like DNA-binding protein</fullName>
    </submittedName>
</protein>
<dbReference type="PROSITE" id="PS01124">
    <property type="entry name" value="HTH_ARAC_FAMILY_2"/>
    <property type="match status" value="1"/>
</dbReference>
<evidence type="ECO:0000256" key="1">
    <source>
        <dbReference type="ARBA" id="ARBA00023015"/>
    </source>
</evidence>
<evidence type="ECO:0000259" key="5">
    <source>
        <dbReference type="PROSITE" id="PS01124"/>
    </source>
</evidence>
<keyword evidence="2 6" id="KW-0238">DNA-binding</keyword>